<comment type="pathway">
    <text evidence="1">Carbohydrate degradation; glycolysis; D-glyceraldehyde 3-phosphate and glycerone phosphate from D-glucose: step 2/4.</text>
</comment>
<evidence type="ECO:0000256" key="5">
    <source>
        <dbReference type="ARBA" id="ARBA00023152"/>
    </source>
</evidence>
<proteinExistence type="inferred from homology"/>
<evidence type="ECO:0000313" key="8">
    <source>
        <dbReference type="EMBL" id="MBT9144791.1"/>
    </source>
</evidence>
<dbReference type="CDD" id="cd02218">
    <property type="entry name" value="cupin_PGI"/>
    <property type="match status" value="1"/>
</dbReference>
<evidence type="ECO:0000256" key="4">
    <source>
        <dbReference type="ARBA" id="ARBA00022432"/>
    </source>
</evidence>
<keyword evidence="5" id="KW-0324">Glycolysis</keyword>
<dbReference type="GO" id="GO:0005737">
    <property type="term" value="C:cytoplasm"/>
    <property type="evidence" value="ECO:0007669"/>
    <property type="project" value="InterPro"/>
</dbReference>
<dbReference type="Gene3D" id="2.60.120.10">
    <property type="entry name" value="Jelly Rolls"/>
    <property type="match status" value="1"/>
</dbReference>
<evidence type="ECO:0000259" key="7">
    <source>
        <dbReference type="Pfam" id="PF06560"/>
    </source>
</evidence>
<dbReference type="InterPro" id="IPR011051">
    <property type="entry name" value="RmlC_Cupin_sf"/>
</dbReference>
<feature type="domain" description="Glucose-6-phosphate isomerase prokaryote" evidence="7">
    <location>
        <begin position="36"/>
        <end position="205"/>
    </location>
</feature>
<protein>
    <recommendedName>
        <fullName evidence="3">glucose-6-phosphate isomerase</fullName>
        <ecNumber evidence="3">5.3.1.9</ecNumber>
    </recommendedName>
</protein>
<comment type="catalytic activity">
    <reaction evidence="6">
        <text>alpha-D-glucose 6-phosphate = beta-D-fructose 6-phosphate</text>
        <dbReference type="Rhea" id="RHEA:11816"/>
        <dbReference type="ChEBI" id="CHEBI:57634"/>
        <dbReference type="ChEBI" id="CHEBI:58225"/>
        <dbReference type="EC" id="5.3.1.9"/>
    </reaction>
</comment>
<dbReference type="GO" id="GO:0004347">
    <property type="term" value="F:glucose-6-phosphate isomerase activity"/>
    <property type="evidence" value="ECO:0007669"/>
    <property type="project" value="UniProtKB-EC"/>
</dbReference>
<dbReference type="EMBL" id="QLTW01000023">
    <property type="protein sequence ID" value="MBT9144791.1"/>
    <property type="molecule type" value="Genomic_DNA"/>
</dbReference>
<evidence type="ECO:0000256" key="2">
    <source>
        <dbReference type="ARBA" id="ARBA00006542"/>
    </source>
</evidence>
<keyword evidence="8" id="KW-0413">Isomerase</keyword>
<dbReference type="InterPro" id="IPR014710">
    <property type="entry name" value="RmlC-like_jellyroll"/>
</dbReference>
<dbReference type="AlphaFoldDB" id="A0A9E2F4A1"/>
<evidence type="ECO:0000256" key="3">
    <source>
        <dbReference type="ARBA" id="ARBA00011952"/>
    </source>
</evidence>
<organism evidence="8 9">
    <name type="scientific">Psychracetigena formicireducens</name>
    <dbReference type="NCBI Taxonomy" id="2986056"/>
    <lineage>
        <taxon>Bacteria</taxon>
        <taxon>Bacillati</taxon>
        <taxon>Candidatus Lithacetigenota</taxon>
        <taxon>Candidatus Psychracetigena</taxon>
    </lineage>
</organism>
<gene>
    <name evidence="8" type="primary">pgiA</name>
    <name evidence="8" type="ORF">DDT42_00642</name>
</gene>
<dbReference type="GO" id="GO:0006096">
    <property type="term" value="P:glycolytic process"/>
    <property type="evidence" value="ECO:0007669"/>
    <property type="project" value="UniProtKB-KW"/>
</dbReference>
<dbReference type="Proteomes" id="UP000811545">
    <property type="component" value="Unassembled WGS sequence"/>
</dbReference>
<reference evidence="8 9" key="1">
    <citation type="journal article" date="2021" name="bioRxiv">
        <title>Unique metabolic strategies in Hadean analogues reveal hints for primordial physiology.</title>
        <authorList>
            <person name="Nobu M.K."/>
            <person name="Nakai R."/>
            <person name="Tamazawa S."/>
            <person name="Mori H."/>
            <person name="Toyoda A."/>
            <person name="Ijiri A."/>
            <person name="Suzuki S."/>
            <person name="Kurokawa K."/>
            <person name="Kamagata Y."/>
            <person name="Tamaki H."/>
        </authorList>
    </citation>
    <scope>NUCLEOTIDE SEQUENCE [LARGE SCALE GENOMIC DNA]</scope>
    <source>
        <strain evidence="8">BS525</strain>
    </source>
</reference>
<evidence type="ECO:0000313" key="9">
    <source>
        <dbReference type="Proteomes" id="UP000811545"/>
    </source>
</evidence>
<dbReference type="Pfam" id="PF06560">
    <property type="entry name" value="GPI"/>
    <property type="match status" value="1"/>
</dbReference>
<dbReference type="GO" id="GO:0006094">
    <property type="term" value="P:gluconeogenesis"/>
    <property type="evidence" value="ECO:0007669"/>
    <property type="project" value="UniProtKB-KW"/>
</dbReference>
<dbReference type="SUPFAM" id="SSF51182">
    <property type="entry name" value="RmlC-like cupins"/>
    <property type="match status" value="1"/>
</dbReference>
<dbReference type="InterPro" id="IPR010551">
    <property type="entry name" value="G6P_isomerase_prok"/>
</dbReference>
<name>A0A9E2F4A1_PSYF1</name>
<comment type="similarity">
    <text evidence="2">Belongs to the archaeal-type GPI family.</text>
</comment>
<accession>A0A9E2F4A1</accession>
<keyword evidence="4" id="KW-0312">Gluconeogenesis</keyword>
<evidence type="ECO:0000256" key="6">
    <source>
        <dbReference type="ARBA" id="ARBA00029321"/>
    </source>
</evidence>
<evidence type="ECO:0000256" key="1">
    <source>
        <dbReference type="ARBA" id="ARBA00004926"/>
    </source>
</evidence>
<dbReference type="EC" id="5.3.1.9" evidence="3"/>
<comment type="caution">
    <text evidence="8">The sequence shown here is derived from an EMBL/GenBank/DDBJ whole genome shotgun (WGS) entry which is preliminary data.</text>
</comment>
<sequence>MTYDLEKISGLPLLLNEEGKLNSTLDDLYLPEPALRKVEDLLPVLACNTDMNPTQIAYYMYRGIFLKEHDCLFKETGLRYDITILLPGLLSKENIKTLGHYHSRPEFSSYSYPEVYEVLYGEALYVLQKKNGESILDMILVKASSGEKLLVPPDYGHVTVNIGNTPLVMSNLMASNATSVHREYLEKKGAAYYIFVDNNNGLKYQGNNRYGPLPSIRELTPKLNESLGLMAEFSLYQSFVISPYRFKYLVSPQEQGDLLTRLLNS</sequence>